<evidence type="ECO:0000256" key="1">
    <source>
        <dbReference type="SAM" id="Coils"/>
    </source>
</evidence>
<evidence type="ECO:0000313" key="3">
    <source>
        <dbReference type="Proteomes" id="UP000807025"/>
    </source>
</evidence>
<gene>
    <name evidence="2" type="ORF">BDN71DRAFT_1591561</name>
</gene>
<reference evidence="2" key="1">
    <citation type="submission" date="2020-11" db="EMBL/GenBank/DDBJ databases">
        <authorList>
            <consortium name="DOE Joint Genome Institute"/>
            <person name="Ahrendt S."/>
            <person name="Riley R."/>
            <person name="Andreopoulos W."/>
            <person name="Labutti K."/>
            <person name="Pangilinan J."/>
            <person name="Ruiz-Duenas F.J."/>
            <person name="Barrasa J.M."/>
            <person name="Sanchez-Garcia M."/>
            <person name="Camarero S."/>
            <person name="Miyauchi S."/>
            <person name="Serrano A."/>
            <person name="Linde D."/>
            <person name="Babiker R."/>
            <person name="Drula E."/>
            <person name="Ayuso-Fernandez I."/>
            <person name="Pacheco R."/>
            <person name="Padilla G."/>
            <person name="Ferreira P."/>
            <person name="Barriuso J."/>
            <person name="Kellner H."/>
            <person name="Castanera R."/>
            <person name="Alfaro M."/>
            <person name="Ramirez L."/>
            <person name="Pisabarro A.G."/>
            <person name="Kuo A."/>
            <person name="Tritt A."/>
            <person name="Lipzen A."/>
            <person name="He G."/>
            <person name="Yan M."/>
            <person name="Ng V."/>
            <person name="Cullen D."/>
            <person name="Martin F."/>
            <person name="Rosso M.-N."/>
            <person name="Henrissat B."/>
            <person name="Hibbett D."/>
            <person name="Martinez A.T."/>
            <person name="Grigoriev I.V."/>
        </authorList>
    </citation>
    <scope>NUCLEOTIDE SEQUENCE</scope>
    <source>
        <strain evidence="2">ATCC 90797</strain>
    </source>
</reference>
<protein>
    <recommendedName>
        <fullName evidence="4">F-box domain-containing protein</fullName>
    </recommendedName>
</protein>
<dbReference type="EMBL" id="MU154598">
    <property type="protein sequence ID" value="KAF9492645.1"/>
    <property type="molecule type" value="Genomic_DNA"/>
</dbReference>
<sequence>MAPITGKDVPSAVSRFVDTTELLEDTLKSLSPEDLRKTITVSRQWAEVSLDVRWREVDSVSSLRRGLALIERDRDDVRLQVAELQCTNKDIKAELYIVLIGTVRAEPSGNCPIW</sequence>
<name>A0A9P5ZTY5_PLEER</name>
<comment type="caution">
    <text evidence="2">The sequence shown here is derived from an EMBL/GenBank/DDBJ whole genome shotgun (WGS) entry which is preliminary data.</text>
</comment>
<accession>A0A9P5ZTY5</accession>
<proteinExistence type="predicted"/>
<keyword evidence="1" id="KW-0175">Coiled coil</keyword>
<feature type="coiled-coil region" evidence="1">
    <location>
        <begin position="67"/>
        <end position="94"/>
    </location>
</feature>
<dbReference type="AlphaFoldDB" id="A0A9P5ZTY5"/>
<organism evidence="2 3">
    <name type="scientific">Pleurotus eryngii</name>
    <name type="common">Boletus of the steppes</name>
    <dbReference type="NCBI Taxonomy" id="5323"/>
    <lineage>
        <taxon>Eukaryota</taxon>
        <taxon>Fungi</taxon>
        <taxon>Dikarya</taxon>
        <taxon>Basidiomycota</taxon>
        <taxon>Agaricomycotina</taxon>
        <taxon>Agaricomycetes</taxon>
        <taxon>Agaricomycetidae</taxon>
        <taxon>Agaricales</taxon>
        <taxon>Pleurotineae</taxon>
        <taxon>Pleurotaceae</taxon>
        <taxon>Pleurotus</taxon>
    </lineage>
</organism>
<evidence type="ECO:0008006" key="4">
    <source>
        <dbReference type="Google" id="ProtNLM"/>
    </source>
</evidence>
<keyword evidence="3" id="KW-1185">Reference proteome</keyword>
<evidence type="ECO:0000313" key="2">
    <source>
        <dbReference type="EMBL" id="KAF9492645.1"/>
    </source>
</evidence>
<dbReference type="Proteomes" id="UP000807025">
    <property type="component" value="Unassembled WGS sequence"/>
</dbReference>